<dbReference type="AlphaFoldDB" id="A0A412DQT8"/>
<dbReference type="InterPro" id="IPR011467">
    <property type="entry name" value="DUF1573"/>
</dbReference>
<evidence type="ECO:0000313" key="2">
    <source>
        <dbReference type="Proteomes" id="UP000283310"/>
    </source>
</evidence>
<reference evidence="1 2" key="1">
    <citation type="submission" date="2018-08" db="EMBL/GenBank/DDBJ databases">
        <title>A genome reference for cultivated species of the human gut microbiota.</title>
        <authorList>
            <person name="Zou Y."/>
            <person name="Xue W."/>
            <person name="Luo G."/>
        </authorList>
    </citation>
    <scope>NUCLEOTIDE SEQUENCE [LARGE SCALE GENOMIC DNA]</scope>
    <source>
        <strain evidence="1 2">AF26-20BH</strain>
    </source>
</reference>
<dbReference type="Proteomes" id="UP000283310">
    <property type="component" value="Unassembled WGS sequence"/>
</dbReference>
<accession>A0A412DQT8</accession>
<dbReference type="Pfam" id="PF07610">
    <property type="entry name" value="DUF1573"/>
    <property type="match status" value="1"/>
</dbReference>
<dbReference type="Gene3D" id="2.60.40.10">
    <property type="entry name" value="Immunoglobulins"/>
    <property type="match status" value="2"/>
</dbReference>
<name>A0A412DQT8_BACSE</name>
<organism evidence="1 2">
    <name type="scientific">Bacteroides stercoris</name>
    <dbReference type="NCBI Taxonomy" id="46506"/>
    <lineage>
        <taxon>Bacteria</taxon>
        <taxon>Pseudomonadati</taxon>
        <taxon>Bacteroidota</taxon>
        <taxon>Bacteroidia</taxon>
        <taxon>Bacteroidales</taxon>
        <taxon>Bacteroidaceae</taxon>
        <taxon>Bacteroides</taxon>
    </lineage>
</organism>
<dbReference type="PANTHER" id="PTHR37833">
    <property type="entry name" value="LIPOPROTEIN-RELATED"/>
    <property type="match status" value="1"/>
</dbReference>
<dbReference type="InterPro" id="IPR013783">
    <property type="entry name" value="Ig-like_fold"/>
</dbReference>
<gene>
    <name evidence="1" type="ORF">DWY65_05045</name>
</gene>
<sequence length="248" mass="27713">MKNIKSDILMRIFFLIVANLLGLCEITAQDIVFNKIVYDLGTFSEDENPVTATYTFTNKTEAPLAVATVRTTCGCTTANYSKAPILPGKQGSINIVYNPAGRPGVFNRSVTVFFSGKEHPFVLQVKGYVRPGKPRKYVGYAYVLGKLQLRTTLVRFHPMKLGTQMQKSSVMVINSGNHSLQVRFKTEDPDFSAVMIPAELAPGKKGEIVITRRSTEKQKQAEQQCVRLFELSSRENLLELLVKNELCQ</sequence>
<dbReference type="PANTHER" id="PTHR37833:SF1">
    <property type="entry name" value="SIGNAL PEPTIDE PROTEIN"/>
    <property type="match status" value="1"/>
</dbReference>
<proteinExistence type="predicted"/>
<evidence type="ECO:0000313" key="1">
    <source>
        <dbReference type="EMBL" id="RGR15507.1"/>
    </source>
</evidence>
<comment type="caution">
    <text evidence="1">The sequence shown here is derived from an EMBL/GenBank/DDBJ whole genome shotgun (WGS) entry which is preliminary data.</text>
</comment>
<protein>
    <submittedName>
        <fullName evidence="1">DUF1573 domain-containing protein</fullName>
    </submittedName>
</protein>
<dbReference type="EMBL" id="QRTW01000006">
    <property type="protein sequence ID" value="RGR15507.1"/>
    <property type="molecule type" value="Genomic_DNA"/>
</dbReference>